<protein>
    <submittedName>
        <fullName evidence="1">Bm14328</fullName>
    </submittedName>
</protein>
<accession>A0A1I9G9Q5</accession>
<sequence>MLRSIMQKFTIYVGWWRQLVNNICNHPLRTLECWNNTVSIDVR</sequence>
<gene>
    <name evidence="1" type="primary">Bm14328</name>
    <name evidence="1" type="ORF">BM_Bm14328</name>
</gene>
<proteinExistence type="predicted"/>
<dbReference type="AlphaFoldDB" id="A0A1I9G9Q5"/>
<dbReference type="EMBL" id="LN859428">
    <property type="protein sequence ID" value="CDQ08546.1"/>
    <property type="molecule type" value="Genomic_DNA"/>
</dbReference>
<reference evidence="1" key="1">
    <citation type="journal article" date="2007" name="Science">
        <title>Draft genome of the filarial nematode parasite Brugia malayi.</title>
        <authorList>
            <person name="Ghedin E."/>
            <person name="Wang S."/>
            <person name="Spiro D."/>
            <person name="Caler E."/>
            <person name="Zhao Q."/>
            <person name="Crabtree J."/>
            <person name="Allen J.E."/>
            <person name="Delcher A.L."/>
            <person name="Guiliano D.B."/>
            <person name="Miranda-Saavedra D."/>
            <person name="Angiuoli S.V."/>
            <person name="Creasy T."/>
            <person name="Amedeo P."/>
            <person name="Haas B."/>
            <person name="El-Sayed N.M."/>
            <person name="Wortman J.R."/>
            <person name="Feldblyum T."/>
            <person name="Tallon L."/>
            <person name="Schatz M."/>
            <person name="Shumway M."/>
            <person name="Koo H."/>
            <person name="Salzberg S.L."/>
            <person name="Schobel S."/>
            <person name="Pertea M."/>
            <person name="Pop M."/>
            <person name="White O."/>
            <person name="Barton G.J."/>
            <person name="Carlow C.K."/>
            <person name="Crawford M.J."/>
            <person name="Daub J."/>
            <person name="Dimmic M.W."/>
            <person name="Estes C.F."/>
            <person name="Foster J.M."/>
            <person name="Ganatra M."/>
            <person name="Gregory W.F."/>
            <person name="Johnson N.M."/>
            <person name="Jin J."/>
            <person name="Komuniecki R."/>
            <person name="Korf I."/>
            <person name="Kumar S."/>
            <person name="Laney S."/>
            <person name="Li B.W."/>
            <person name="Li W."/>
            <person name="Lindblom T.H."/>
            <person name="Lustigman S."/>
            <person name="Ma D."/>
            <person name="Maina C.V."/>
            <person name="Martin D.M."/>
            <person name="McCarter J.P."/>
            <person name="McReynolds L."/>
            <person name="Mitreva M."/>
            <person name="Nutman T.B."/>
            <person name="Parkinson J."/>
            <person name="Peregrin-Alvarez J.M."/>
            <person name="Poole C."/>
            <person name="Ren Q."/>
            <person name="Saunders L."/>
            <person name="Sluder A.E."/>
            <person name="Smith K."/>
            <person name="Stanke M."/>
            <person name="Unnasch T.R."/>
            <person name="Ware J."/>
            <person name="Wei A.D."/>
            <person name="Weil G."/>
            <person name="Williams D.J."/>
            <person name="Zhang Y."/>
            <person name="Williams S.A."/>
            <person name="Fraser-Liggett C."/>
            <person name="Slatko B."/>
            <person name="Blaxter M.L."/>
            <person name="Scott A.L."/>
        </authorList>
    </citation>
    <scope>NUCLEOTIDE SEQUENCE</scope>
    <source>
        <strain evidence="1">FR3</strain>
    </source>
</reference>
<reference evidence="1" key="2">
    <citation type="submission" date="2012-12" db="EMBL/GenBank/DDBJ databases">
        <authorList>
            <consortium name="WormBase Consortium"/>
            <person name="Ghedin E."/>
            <person name="Paulini M."/>
        </authorList>
    </citation>
    <scope>NUCLEOTIDE SEQUENCE</scope>
    <source>
        <strain evidence="1">FR3</strain>
    </source>
</reference>
<evidence type="ECO:0000313" key="1">
    <source>
        <dbReference type="EMBL" id="CDQ08546.1"/>
    </source>
</evidence>
<name>A0A1I9G9Q5_BRUMA</name>
<organism evidence="1">
    <name type="scientific">Brugia malayi</name>
    <name type="common">Filarial nematode worm</name>
    <dbReference type="NCBI Taxonomy" id="6279"/>
    <lineage>
        <taxon>Eukaryota</taxon>
        <taxon>Metazoa</taxon>
        <taxon>Ecdysozoa</taxon>
        <taxon>Nematoda</taxon>
        <taxon>Chromadorea</taxon>
        <taxon>Rhabditida</taxon>
        <taxon>Spirurina</taxon>
        <taxon>Spiruromorpha</taxon>
        <taxon>Filarioidea</taxon>
        <taxon>Onchocercidae</taxon>
        <taxon>Brugia</taxon>
    </lineage>
</organism>